<evidence type="ECO:0000256" key="4">
    <source>
        <dbReference type="ARBA" id="ARBA00022723"/>
    </source>
</evidence>
<comment type="cofactor">
    <cofactor evidence="1">
        <name>[4Fe-4S] cluster</name>
        <dbReference type="ChEBI" id="CHEBI:49883"/>
    </cofactor>
</comment>
<protein>
    <submittedName>
        <fullName evidence="10">Aldehyde:ferredoxin oxidoreductase</fullName>
    </submittedName>
</protein>
<dbReference type="InterPro" id="IPR051919">
    <property type="entry name" value="W-dependent_AOR"/>
</dbReference>
<dbReference type="Gene3D" id="1.10.599.10">
    <property type="entry name" value="Aldehyde Ferredoxin Oxidoreductase Protein, subunit A, domain 3"/>
    <property type="match status" value="1"/>
</dbReference>
<dbReference type="InterPro" id="IPR013984">
    <property type="entry name" value="Ald_Fedxn_OxRdtase_dom2"/>
</dbReference>
<evidence type="ECO:0000256" key="2">
    <source>
        <dbReference type="ARBA" id="ARBA00011032"/>
    </source>
</evidence>
<dbReference type="Pfam" id="PF01314">
    <property type="entry name" value="AFOR_C"/>
    <property type="match status" value="1"/>
</dbReference>
<dbReference type="SUPFAM" id="SSF48310">
    <property type="entry name" value="Aldehyde ferredoxin oxidoreductase, C-terminal domains"/>
    <property type="match status" value="1"/>
</dbReference>
<keyword evidence="5" id="KW-0560">Oxidoreductase</keyword>
<dbReference type="Gene3D" id="3.60.9.10">
    <property type="entry name" value="Aldehyde ferredoxin oxidoreductase, N-terminal domain"/>
    <property type="match status" value="1"/>
</dbReference>
<dbReference type="RefSeq" id="WP_089205622.1">
    <property type="nucleotide sequence ID" value="NZ_FZOD01000002.1"/>
</dbReference>
<keyword evidence="3" id="KW-0004">4Fe-4S</keyword>
<dbReference type="InterPro" id="IPR036021">
    <property type="entry name" value="Tungsten_al_ferr_oxy-like_C"/>
</dbReference>
<dbReference type="PANTHER" id="PTHR30038:SF7">
    <property type="entry name" value="TUNGSTEN-CONTAINING GLYCERALDEHYDE-3-PHOSPHATE:FERREDOXIN OXIDOREDUCTASE"/>
    <property type="match status" value="1"/>
</dbReference>
<dbReference type="GO" id="GO:0016625">
    <property type="term" value="F:oxidoreductase activity, acting on the aldehyde or oxo group of donors, iron-sulfur protein as acceptor"/>
    <property type="evidence" value="ECO:0007669"/>
    <property type="project" value="InterPro"/>
</dbReference>
<dbReference type="GO" id="GO:0009055">
    <property type="term" value="F:electron transfer activity"/>
    <property type="evidence" value="ECO:0007669"/>
    <property type="project" value="InterPro"/>
</dbReference>
<dbReference type="PANTHER" id="PTHR30038">
    <property type="entry name" value="ALDEHYDE FERREDOXIN OXIDOREDUCTASE"/>
    <property type="match status" value="1"/>
</dbReference>
<feature type="domain" description="Aldehyde ferredoxin oxidoreductase N-terminal" evidence="9">
    <location>
        <begin position="1"/>
        <end position="198"/>
    </location>
</feature>
<dbReference type="GO" id="GO:0051539">
    <property type="term" value="F:4 iron, 4 sulfur cluster binding"/>
    <property type="evidence" value="ECO:0007669"/>
    <property type="project" value="UniProtKB-KW"/>
</dbReference>
<sequence>MPFVVDLTRGTVEREDRSAEAGHFGGSILGLRLLAERTPAGLDPYDPRALVYVAAGVLGGVRGPGLAKSVFLAKSPLTGVAGETHALGPFAAGLRGAGAEALAITGRAETLSYLLVTGGHVSIHAAEELRGLGTAATTDALRARHGQDAHVAAIGPAGESLVRYASVVTDYAFAAARYGVGAVFGSKNLKAIVCVGDAPASVADPDALAGLAAFYREAIPGNQLAALQHSEPGFAGWVGETPQPGYLAVRNFSTSGANDLRPIAPHAYDGRAVATEGGCPGCPNDCLKVYAPQEAPERRSGGLGQEAVLSLGWNLGIDDLDTVLGANALCHDLGLDPVSLGGTLAFAMECASRGLLPAGPAFGDTGALDGLIREVAARDGALGDLLAEGSARAARRIGPGAEPYAMTVKGAEVPCFDPRAQPGIGLGYAAAPNGPRYDALEHDLDFDPELGLPYSFPEAARIGVEPAEAVTLDSGRGRRSARLLRLWSALDALNLCVFASSPTRPLTIDHLTSLVTAVSGAKFTVEDLLDAGQRRLDLMRAYASREGGGPDELPGRFHDEAVTAGPYAGAVLSRDSFARERDAFYEELGWSDSAAV</sequence>
<dbReference type="InterPro" id="IPR013985">
    <property type="entry name" value="Ald_Fedxn_OxRdtase_dom3"/>
</dbReference>
<evidence type="ECO:0000256" key="6">
    <source>
        <dbReference type="ARBA" id="ARBA00023004"/>
    </source>
</evidence>
<dbReference type="AlphaFoldDB" id="A0A239B0Q2"/>
<dbReference type="GO" id="GO:0046872">
    <property type="term" value="F:metal ion binding"/>
    <property type="evidence" value="ECO:0007669"/>
    <property type="project" value="UniProtKB-KW"/>
</dbReference>
<evidence type="ECO:0000256" key="5">
    <source>
        <dbReference type="ARBA" id="ARBA00023002"/>
    </source>
</evidence>
<dbReference type="Pfam" id="PF02730">
    <property type="entry name" value="AFOR_N"/>
    <property type="match status" value="1"/>
</dbReference>
<keyword evidence="7" id="KW-0411">Iron-sulfur</keyword>
<name>A0A239B0Q2_9ACTN</name>
<keyword evidence="11" id="KW-1185">Reference proteome</keyword>
<dbReference type="EMBL" id="FZOD01000002">
    <property type="protein sequence ID" value="SNS00844.1"/>
    <property type="molecule type" value="Genomic_DNA"/>
</dbReference>
<dbReference type="Proteomes" id="UP000198282">
    <property type="component" value="Unassembled WGS sequence"/>
</dbReference>
<dbReference type="SMART" id="SM00790">
    <property type="entry name" value="AFOR_N"/>
    <property type="match status" value="1"/>
</dbReference>
<keyword evidence="4" id="KW-0479">Metal-binding</keyword>
<proteinExistence type="inferred from homology"/>
<gene>
    <name evidence="10" type="ORF">SAMN05216276_1002248</name>
</gene>
<comment type="similarity">
    <text evidence="2">Belongs to the AOR/FOR family.</text>
</comment>
<evidence type="ECO:0000313" key="11">
    <source>
        <dbReference type="Proteomes" id="UP000198282"/>
    </source>
</evidence>
<dbReference type="OrthoDB" id="9763894at2"/>
<accession>A0A239B0Q2</accession>
<evidence type="ECO:0000256" key="3">
    <source>
        <dbReference type="ARBA" id="ARBA00022485"/>
    </source>
</evidence>
<comment type="cofactor">
    <cofactor evidence="8">
        <name>tungstopterin</name>
        <dbReference type="ChEBI" id="CHEBI:30402"/>
    </cofactor>
</comment>
<dbReference type="Gene3D" id="1.10.569.10">
    <property type="entry name" value="Aldehyde Ferredoxin Oxidoreductase Protein, subunit A, domain 2"/>
    <property type="match status" value="1"/>
</dbReference>
<dbReference type="InterPro" id="IPR013983">
    <property type="entry name" value="Ald_Fedxn_OxRdtase_N"/>
</dbReference>
<dbReference type="InterPro" id="IPR001203">
    <property type="entry name" value="OxRdtase_Ald_Fedxn_C"/>
</dbReference>
<reference evidence="10 11" key="1">
    <citation type="submission" date="2017-06" db="EMBL/GenBank/DDBJ databases">
        <authorList>
            <person name="Kim H.J."/>
            <person name="Triplett B.A."/>
        </authorList>
    </citation>
    <scope>NUCLEOTIDE SEQUENCE [LARGE SCALE GENOMIC DNA]</scope>
    <source>
        <strain evidence="10 11">CGMCC 4.2132</strain>
    </source>
</reference>
<keyword evidence="6" id="KW-0408">Iron</keyword>
<dbReference type="InterPro" id="IPR036503">
    <property type="entry name" value="Ald_Fedxn_OxRdtase_N_sf"/>
</dbReference>
<evidence type="ECO:0000256" key="7">
    <source>
        <dbReference type="ARBA" id="ARBA00023014"/>
    </source>
</evidence>
<evidence type="ECO:0000313" key="10">
    <source>
        <dbReference type="EMBL" id="SNS00844.1"/>
    </source>
</evidence>
<evidence type="ECO:0000259" key="9">
    <source>
        <dbReference type="SMART" id="SM00790"/>
    </source>
</evidence>
<evidence type="ECO:0000256" key="1">
    <source>
        <dbReference type="ARBA" id="ARBA00001966"/>
    </source>
</evidence>
<evidence type="ECO:0000256" key="8">
    <source>
        <dbReference type="ARBA" id="ARBA00049934"/>
    </source>
</evidence>
<dbReference type="SUPFAM" id="SSF56228">
    <property type="entry name" value="Aldehyde ferredoxin oxidoreductase, N-terminal domain"/>
    <property type="match status" value="1"/>
</dbReference>
<organism evidence="10 11">
    <name type="scientific">Streptosporangium subroseum</name>
    <dbReference type="NCBI Taxonomy" id="106412"/>
    <lineage>
        <taxon>Bacteria</taxon>
        <taxon>Bacillati</taxon>
        <taxon>Actinomycetota</taxon>
        <taxon>Actinomycetes</taxon>
        <taxon>Streptosporangiales</taxon>
        <taxon>Streptosporangiaceae</taxon>
        <taxon>Streptosporangium</taxon>
    </lineage>
</organism>